<organism evidence="2 3">
    <name type="scientific">Streptomyces enissocaesilis</name>
    <dbReference type="NCBI Taxonomy" id="332589"/>
    <lineage>
        <taxon>Bacteria</taxon>
        <taxon>Bacillati</taxon>
        <taxon>Actinomycetota</taxon>
        <taxon>Actinomycetes</taxon>
        <taxon>Kitasatosporales</taxon>
        <taxon>Streptomycetaceae</taxon>
        <taxon>Streptomyces</taxon>
        <taxon>Streptomyces rochei group</taxon>
    </lineage>
</organism>
<dbReference type="EMBL" id="BAAAUD010000013">
    <property type="protein sequence ID" value="GAA2929462.1"/>
    <property type="molecule type" value="Genomic_DNA"/>
</dbReference>
<keyword evidence="3" id="KW-1185">Reference proteome</keyword>
<comment type="caution">
    <text evidence="2">The sequence shown here is derived from an EMBL/GenBank/DDBJ whole genome shotgun (WGS) entry which is preliminary data.</text>
</comment>
<sequence>MQGRRMSADLEYDPDTGRPIPPVLRPPVPYECSAGATPCGAPARFFACGWRCRDHAPGAQTD</sequence>
<evidence type="ECO:0000256" key="1">
    <source>
        <dbReference type="SAM" id="MobiDB-lite"/>
    </source>
</evidence>
<dbReference type="Proteomes" id="UP001500403">
    <property type="component" value="Unassembled WGS sequence"/>
</dbReference>
<protein>
    <submittedName>
        <fullName evidence="2">Uncharacterized protein</fullName>
    </submittedName>
</protein>
<proteinExistence type="predicted"/>
<feature type="region of interest" description="Disordered" evidence="1">
    <location>
        <begin position="1"/>
        <end position="22"/>
    </location>
</feature>
<gene>
    <name evidence="2" type="ORF">GCM10010446_12510</name>
</gene>
<accession>A0ABN3WWY0</accession>
<reference evidence="2 3" key="1">
    <citation type="journal article" date="2019" name="Int. J. Syst. Evol. Microbiol.">
        <title>The Global Catalogue of Microorganisms (GCM) 10K type strain sequencing project: providing services to taxonomists for standard genome sequencing and annotation.</title>
        <authorList>
            <consortium name="The Broad Institute Genomics Platform"/>
            <consortium name="The Broad Institute Genome Sequencing Center for Infectious Disease"/>
            <person name="Wu L."/>
            <person name="Ma J."/>
        </authorList>
    </citation>
    <scope>NUCLEOTIDE SEQUENCE [LARGE SCALE GENOMIC DNA]</scope>
    <source>
        <strain evidence="2 3">JCM 9088</strain>
    </source>
</reference>
<name>A0ABN3WWY0_9ACTN</name>
<evidence type="ECO:0000313" key="3">
    <source>
        <dbReference type="Proteomes" id="UP001500403"/>
    </source>
</evidence>
<evidence type="ECO:0000313" key="2">
    <source>
        <dbReference type="EMBL" id="GAA2929462.1"/>
    </source>
</evidence>